<keyword evidence="2" id="KW-0732">Signal</keyword>
<reference evidence="3" key="1">
    <citation type="submission" date="2021-08" db="EMBL/GenBank/DDBJ databases">
        <title>Chromosome-Level Trichoderma cornu-damae using Hi-C Data.</title>
        <authorList>
            <person name="Kim C.S."/>
        </authorList>
    </citation>
    <scope>NUCLEOTIDE SEQUENCE</scope>
    <source>
        <strain evidence="3">KA19-0412C</strain>
    </source>
</reference>
<feature type="compositionally biased region" description="Basic and acidic residues" evidence="1">
    <location>
        <begin position="472"/>
        <end position="493"/>
    </location>
</feature>
<dbReference type="EMBL" id="JAIWOZ010000001">
    <property type="protein sequence ID" value="KAH6611528.1"/>
    <property type="molecule type" value="Genomic_DNA"/>
</dbReference>
<evidence type="ECO:0000313" key="3">
    <source>
        <dbReference type="EMBL" id="KAH6611528.1"/>
    </source>
</evidence>
<feature type="region of interest" description="Disordered" evidence="1">
    <location>
        <begin position="454"/>
        <end position="497"/>
    </location>
</feature>
<feature type="signal peptide" evidence="2">
    <location>
        <begin position="1"/>
        <end position="26"/>
    </location>
</feature>
<evidence type="ECO:0000313" key="4">
    <source>
        <dbReference type="Proteomes" id="UP000827724"/>
    </source>
</evidence>
<proteinExistence type="predicted"/>
<dbReference type="AlphaFoldDB" id="A0A9P8U0B3"/>
<evidence type="ECO:0000256" key="1">
    <source>
        <dbReference type="SAM" id="MobiDB-lite"/>
    </source>
</evidence>
<feature type="compositionally biased region" description="Basic and acidic residues" evidence="1">
    <location>
        <begin position="137"/>
        <end position="147"/>
    </location>
</feature>
<feature type="region of interest" description="Disordered" evidence="1">
    <location>
        <begin position="129"/>
        <end position="169"/>
    </location>
</feature>
<accession>A0A9P8U0B3</accession>
<comment type="caution">
    <text evidence="3">The sequence shown here is derived from an EMBL/GenBank/DDBJ whole genome shotgun (WGS) entry which is preliminary data.</text>
</comment>
<keyword evidence="4" id="KW-1185">Reference proteome</keyword>
<dbReference type="Proteomes" id="UP000827724">
    <property type="component" value="Unassembled WGS sequence"/>
</dbReference>
<sequence length="596" mass="62605">MCILWSLSNSGVVAVVLGGASPGSSSTDVSRRTWNTFPRQLTVVPNSTAQAQIGKASASLPIQAGSHSRKRRLGRPRGLDEPKANLGVSSSASTVRPVCSSLKVCQSTAIQAAMDTVQISAVADQVCGMPRASPNHGSERRGQHRELPGAQPADPPGGVRGDGHACHGLQDQVAPGDAVVCVSRDYGAPEEIPNQMVFADVVGEVVDAAGPPVVSRKDGIPGRIGDLVQVSLAEHVALADDAGRNANNVDGAVELDVGGGHEHFVQTAAAVLPHPPRQGLGAGSTRLGGGSEKALALGRGAPPVIDDVDDDGQLVDEFVGPCRGRSGGSIAHELVDHAPQDAGRDPNVAVYDPYDVPGGLSVRPADVSYLGIRPQSVDAAIGAMQDGVLVLDQDLRIVRGKVFDEAPKKRIRRVACVLYAEANGQLLAGVVLAKRGGDALIQIGLQALDRPDDGDARRIGTELGGYGRRGASGKETESGRPKKSREDELDACRRRTGTAGDETRLEELFLHGADAHSLDKDNSHGPDKAYRGYSLNNTRHFSLLGVRGITIIASRWGVNNHVRLWTDCADIIDYKESEEPVRYLPKHSELAANGGT</sequence>
<organism evidence="3 4">
    <name type="scientific">Trichoderma cornu-damae</name>
    <dbReference type="NCBI Taxonomy" id="654480"/>
    <lineage>
        <taxon>Eukaryota</taxon>
        <taxon>Fungi</taxon>
        <taxon>Dikarya</taxon>
        <taxon>Ascomycota</taxon>
        <taxon>Pezizomycotina</taxon>
        <taxon>Sordariomycetes</taxon>
        <taxon>Hypocreomycetidae</taxon>
        <taxon>Hypocreales</taxon>
        <taxon>Hypocreaceae</taxon>
        <taxon>Trichoderma</taxon>
    </lineage>
</organism>
<gene>
    <name evidence="3" type="ORF">Trco_001548</name>
</gene>
<evidence type="ECO:0000256" key="2">
    <source>
        <dbReference type="SAM" id="SignalP"/>
    </source>
</evidence>
<feature type="chain" id="PRO_5040438633" evidence="2">
    <location>
        <begin position="27"/>
        <end position="596"/>
    </location>
</feature>
<feature type="region of interest" description="Disordered" evidence="1">
    <location>
        <begin position="54"/>
        <end position="90"/>
    </location>
</feature>
<name>A0A9P8U0B3_9HYPO</name>
<protein>
    <submittedName>
        <fullName evidence="3">Uncharacterized protein</fullName>
    </submittedName>
</protein>